<keyword evidence="3" id="KW-1185">Reference proteome</keyword>
<accession>A0ABU7SEE1</accession>
<evidence type="ECO:0000313" key="3">
    <source>
        <dbReference type="Proteomes" id="UP001339911"/>
    </source>
</evidence>
<protein>
    <submittedName>
        <fullName evidence="2">Uncharacterized protein</fullName>
    </submittedName>
</protein>
<name>A0ABU7SEE1_9ACTN</name>
<feature type="chain" id="PRO_5046394730" evidence="1">
    <location>
        <begin position="30"/>
        <end position="201"/>
    </location>
</feature>
<proteinExistence type="predicted"/>
<evidence type="ECO:0000313" key="2">
    <source>
        <dbReference type="EMBL" id="MEE6308317.1"/>
    </source>
</evidence>
<reference evidence="2 3" key="1">
    <citation type="submission" date="2024-01" db="EMBL/GenBank/DDBJ databases">
        <title>Genome insights into Plantactinospora veratri sp. nov.</title>
        <authorList>
            <person name="Wang L."/>
        </authorList>
    </citation>
    <scope>NUCLEOTIDE SEQUENCE [LARGE SCALE GENOMIC DNA]</scope>
    <source>
        <strain evidence="2 3">NEAU-FHS4</strain>
    </source>
</reference>
<dbReference type="EMBL" id="JAZGQL010000009">
    <property type="protein sequence ID" value="MEE6308317.1"/>
    <property type="molecule type" value="Genomic_DNA"/>
</dbReference>
<comment type="caution">
    <text evidence="2">The sequence shown here is derived from an EMBL/GenBank/DDBJ whole genome shotgun (WGS) entry which is preliminary data.</text>
</comment>
<gene>
    <name evidence="2" type="ORF">V1634_15925</name>
</gene>
<organism evidence="2 3">
    <name type="scientific">Plantactinospora veratri</name>
    <dbReference type="NCBI Taxonomy" id="1436122"/>
    <lineage>
        <taxon>Bacteria</taxon>
        <taxon>Bacillati</taxon>
        <taxon>Actinomycetota</taxon>
        <taxon>Actinomycetes</taxon>
        <taxon>Micromonosporales</taxon>
        <taxon>Micromonosporaceae</taxon>
        <taxon>Plantactinospora</taxon>
    </lineage>
</organism>
<dbReference type="RefSeq" id="WP_331208593.1">
    <property type="nucleotide sequence ID" value="NZ_JAZGQL010000009.1"/>
</dbReference>
<evidence type="ECO:0000256" key="1">
    <source>
        <dbReference type="SAM" id="SignalP"/>
    </source>
</evidence>
<feature type="signal peptide" evidence="1">
    <location>
        <begin position="1"/>
        <end position="29"/>
    </location>
</feature>
<sequence>MKNLRSALLALGFSLVLMLGLATPSAAIADSPGPAGGNSVAADQWCQDWFDAFTYGVACHDFALDYRARALCANGATALGPWKRSGWSYAYCSTYGSFLQSFRVETRGRSPLASASASSTLVRTTTMTGATAAAIPCQSWWDVNTFGLACANNPAHNGYRAGAECVNDQTVYGPWRNNWAWSYAYCSSVGSSIRYNIRDFR</sequence>
<keyword evidence="1" id="KW-0732">Signal</keyword>
<dbReference type="Proteomes" id="UP001339911">
    <property type="component" value="Unassembled WGS sequence"/>
</dbReference>